<dbReference type="Gene3D" id="1.25.40.10">
    <property type="entry name" value="Tetratricopeptide repeat domain"/>
    <property type="match status" value="1"/>
</dbReference>
<gene>
    <name evidence="2" type="ORF">IAC51_08400</name>
</gene>
<dbReference type="SUPFAM" id="SSF48452">
    <property type="entry name" value="TPR-like"/>
    <property type="match status" value="1"/>
</dbReference>
<comment type="caution">
    <text evidence="2">The sequence shown here is derived from an EMBL/GenBank/DDBJ whole genome shotgun (WGS) entry which is preliminary data.</text>
</comment>
<dbReference type="AlphaFoldDB" id="A0A940DLD8"/>
<dbReference type="InterPro" id="IPR011990">
    <property type="entry name" value="TPR-like_helical_dom_sf"/>
</dbReference>
<proteinExistence type="predicted"/>
<keyword evidence="1" id="KW-0732">Signal</keyword>
<reference evidence="2" key="2">
    <citation type="journal article" date="2021" name="PeerJ">
        <title>Extensive microbial diversity within the chicken gut microbiome revealed by metagenomics and culture.</title>
        <authorList>
            <person name="Gilroy R."/>
            <person name="Ravi A."/>
            <person name="Getino M."/>
            <person name="Pursley I."/>
            <person name="Horton D.L."/>
            <person name="Alikhan N.F."/>
            <person name="Baker D."/>
            <person name="Gharbi K."/>
            <person name="Hall N."/>
            <person name="Watson M."/>
            <person name="Adriaenssens E.M."/>
            <person name="Foster-Nyarko E."/>
            <person name="Jarju S."/>
            <person name="Secka A."/>
            <person name="Antonio M."/>
            <person name="Oren A."/>
            <person name="Chaudhuri R.R."/>
            <person name="La Ragione R."/>
            <person name="Hildebrand F."/>
            <person name="Pallen M.J."/>
        </authorList>
    </citation>
    <scope>NUCLEOTIDE SEQUENCE</scope>
    <source>
        <strain evidence="2">3924</strain>
    </source>
</reference>
<sequence>MSRHILTIALLISAALSSWADVMNHDKMFRAYIAGDMDTWGVEIKRATALPLSVEEKLEVLNYLYGYVPTIVEIKEKRGEAKYYIDLMKDYIEEVEEAGLAPALCMVYRVSMLSAQISLNSLSMMTLGPQCLSLTNKALKLEPDNPLTLGLKGNTLFYAPGMFGGNKREALDFYLKSLDAFRHEANPLYKWNEAGMLFCIAEAYEKVVSPEKAAGYCREILKAYPDFTMVKNFLSNLEQ</sequence>
<feature type="chain" id="PRO_5037314440" description="Tetratricopeptide repeat protein" evidence="1">
    <location>
        <begin position="21"/>
        <end position="239"/>
    </location>
</feature>
<dbReference type="Proteomes" id="UP000712007">
    <property type="component" value="Unassembled WGS sequence"/>
</dbReference>
<dbReference type="EMBL" id="JADIMV010000141">
    <property type="protein sequence ID" value="MBO8440650.1"/>
    <property type="molecule type" value="Genomic_DNA"/>
</dbReference>
<evidence type="ECO:0000313" key="3">
    <source>
        <dbReference type="Proteomes" id="UP000712007"/>
    </source>
</evidence>
<accession>A0A940DLD8</accession>
<reference evidence="2" key="1">
    <citation type="submission" date="2020-10" db="EMBL/GenBank/DDBJ databases">
        <authorList>
            <person name="Gilroy R."/>
        </authorList>
    </citation>
    <scope>NUCLEOTIDE SEQUENCE</scope>
    <source>
        <strain evidence="2">3924</strain>
    </source>
</reference>
<organism evidence="2 3">
    <name type="scientific">Candidatus Aphodosoma intestinipullorum</name>
    <dbReference type="NCBI Taxonomy" id="2840674"/>
    <lineage>
        <taxon>Bacteria</taxon>
        <taxon>Pseudomonadati</taxon>
        <taxon>Bacteroidota</taxon>
        <taxon>Bacteroidia</taxon>
        <taxon>Bacteroidales</taxon>
        <taxon>Candidatus Aphodosoma</taxon>
    </lineage>
</organism>
<name>A0A940DLD8_9BACT</name>
<feature type="signal peptide" evidence="1">
    <location>
        <begin position="1"/>
        <end position="20"/>
    </location>
</feature>
<evidence type="ECO:0000313" key="2">
    <source>
        <dbReference type="EMBL" id="MBO8440650.1"/>
    </source>
</evidence>
<protein>
    <recommendedName>
        <fullName evidence="4">Tetratricopeptide repeat protein</fullName>
    </recommendedName>
</protein>
<evidence type="ECO:0008006" key="4">
    <source>
        <dbReference type="Google" id="ProtNLM"/>
    </source>
</evidence>
<evidence type="ECO:0000256" key="1">
    <source>
        <dbReference type="SAM" id="SignalP"/>
    </source>
</evidence>